<dbReference type="EMBL" id="JADCUA010000010">
    <property type="protein sequence ID" value="KAH9836845.1"/>
    <property type="molecule type" value="Genomic_DNA"/>
</dbReference>
<dbReference type="PANTHER" id="PTHR38926:SF5">
    <property type="entry name" value="F-BOX AND LEUCINE-RICH REPEAT PROTEIN 6"/>
    <property type="match status" value="1"/>
</dbReference>
<proteinExistence type="predicted"/>
<dbReference type="Pfam" id="PF12937">
    <property type="entry name" value="F-box-like"/>
    <property type="match status" value="1"/>
</dbReference>
<evidence type="ECO:0000313" key="3">
    <source>
        <dbReference type="Proteomes" id="UP000814176"/>
    </source>
</evidence>
<dbReference type="Gene3D" id="3.80.10.10">
    <property type="entry name" value="Ribonuclease Inhibitor"/>
    <property type="match status" value="1"/>
</dbReference>
<dbReference type="Proteomes" id="UP000814176">
    <property type="component" value="Unassembled WGS sequence"/>
</dbReference>
<sequence>MSRSTQVQNNTAIIERQLDSIGVDEQKTTEALDVLHTRRSSLLSEARRTAVDAQSKPIHWLPPELLLEIFTALTHIENTRTMTVEFLMRPVVVSLVCHRWRALAHSAPGLWFRVPLYSHWATRTFLNHSKRVPLELVWPLGTTPWREAFSLLCPYIPRIRSIRWHAASSGSSTVLDRLLLMLRSPNSRHRVLQMVELIEPHPRIIRRFGSFAVLEELRLVATMVYPRPGVPLPRLRLLKLDHRESLLSELYRLVTCAPNLKTLVLANTVPMQDVILQSASDADGSLPRVLALLDNGDTHDVPMAGCLEHLDWSFAPPAYTWLLFVLLPMPNLRSLALCLNTESTLWPQYMSDDPLFLDIAQNGIPVRLSSLQELVVQCIDDGALKHVFRKIRCPVLAKLHITYLPPLHASCELPQLPRLESMFCDPRLYTLTDLKLSHFTLDPDEARIMLRYMPALTHLTFLECPQVAAVICALSGGSCDNGHENPFNVWICPRLEVLRVVDSPDLKFQCLRGMIHARSQAFGAPAPCMSSASSNTGHTLPGAPSPRVVKPLRRKFRDAAIRRACNVTLSPSAGRATAAVYNPYAAVRPSQLRTVCIEGCGRVSQIEATSLRGEFPSLRVKWQP</sequence>
<organism evidence="2 3">
    <name type="scientific">Rhodofomes roseus</name>
    <dbReference type="NCBI Taxonomy" id="34475"/>
    <lineage>
        <taxon>Eukaryota</taxon>
        <taxon>Fungi</taxon>
        <taxon>Dikarya</taxon>
        <taxon>Basidiomycota</taxon>
        <taxon>Agaricomycotina</taxon>
        <taxon>Agaricomycetes</taxon>
        <taxon>Polyporales</taxon>
        <taxon>Rhodofomes</taxon>
    </lineage>
</organism>
<reference evidence="2 3" key="1">
    <citation type="journal article" date="2021" name="Environ. Microbiol.">
        <title>Gene family expansions and transcriptome signatures uncover fungal adaptations to wood decay.</title>
        <authorList>
            <person name="Hage H."/>
            <person name="Miyauchi S."/>
            <person name="Viragh M."/>
            <person name="Drula E."/>
            <person name="Min B."/>
            <person name="Chaduli D."/>
            <person name="Navarro D."/>
            <person name="Favel A."/>
            <person name="Norest M."/>
            <person name="Lesage-Meessen L."/>
            <person name="Balint B."/>
            <person name="Merenyi Z."/>
            <person name="de Eugenio L."/>
            <person name="Morin E."/>
            <person name="Martinez A.T."/>
            <person name="Baldrian P."/>
            <person name="Stursova M."/>
            <person name="Martinez M.J."/>
            <person name="Novotny C."/>
            <person name="Magnuson J.K."/>
            <person name="Spatafora J.W."/>
            <person name="Maurice S."/>
            <person name="Pangilinan J."/>
            <person name="Andreopoulos W."/>
            <person name="LaButti K."/>
            <person name="Hundley H."/>
            <person name="Na H."/>
            <person name="Kuo A."/>
            <person name="Barry K."/>
            <person name="Lipzen A."/>
            <person name="Henrissat B."/>
            <person name="Riley R."/>
            <person name="Ahrendt S."/>
            <person name="Nagy L.G."/>
            <person name="Grigoriev I.V."/>
            <person name="Martin F."/>
            <person name="Rosso M.N."/>
        </authorList>
    </citation>
    <scope>NUCLEOTIDE SEQUENCE [LARGE SCALE GENOMIC DNA]</scope>
    <source>
        <strain evidence="2 3">CIRM-BRFM 1785</strain>
    </source>
</reference>
<feature type="domain" description="F-box" evidence="1">
    <location>
        <begin position="61"/>
        <end position="114"/>
    </location>
</feature>
<evidence type="ECO:0000313" key="2">
    <source>
        <dbReference type="EMBL" id="KAH9836845.1"/>
    </source>
</evidence>
<dbReference type="SUPFAM" id="SSF81383">
    <property type="entry name" value="F-box domain"/>
    <property type="match status" value="1"/>
</dbReference>
<dbReference type="InterPro" id="IPR032675">
    <property type="entry name" value="LRR_dom_sf"/>
</dbReference>
<protein>
    <recommendedName>
        <fullName evidence="1">F-box domain-containing protein</fullName>
    </recommendedName>
</protein>
<dbReference type="GeneID" id="72000367"/>
<name>A0ABQ8KH02_9APHY</name>
<evidence type="ECO:0000259" key="1">
    <source>
        <dbReference type="Pfam" id="PF12937"/>
    </source>
</evidence>
<dbReference type="Gene3D" id="1.20.1280.50">
    <property type="match status" value="1"/>
</dbReference>
<comment type="caution">
    <text evidence="2">The sequence shown here is derived from an EMBL/GenBank/DDBJ whole genome shotgun (WGS) entry which is preliminary data.</text>
</comment>
<accession>A0ABQ8KH02</accession>
<gene>
    <name evidence="2" type="ORF">C8Q71DRAFT_62783</name>
</gene>
<dbReference type="RefSeq" id="XP_047779083.1">
    <property type="nucleotide sequence ID" value="XM_047919635.1"/>
</dbReference>
<dbReference type="SUPFAM" id="SSF52047">
    <property type="entry name" value="RNI-like"/>
    <property type="match status" value="1"/>
</dbReference>
<dbReference type="InterPro" id="IPR001810">
    <property type="entry name" value="F-box_dom"/>
</dbReference>
<keyword evidence="3" id="KW-1185">Reference proteome</keyword>
<dbReference type="InterPro" id="IPR036047">
    <property type="entry name" value="F-box-like_dom_sf"/>
</dbReference>
<dbReference type="PANTHER" id="PTHR38926">
    <property type="entry name" value="F-BOX DOMAIN CONTAINING PROTEIN, EXPRESSED"/>
    <property type="match status" value="1"/>
</dbReference>